<feature type="domain" description="ABC-2 type transporter transmembrane" evidence="6">
    <location>
        <begin position="76"/>
        <end position="277"/>
    </location>
</feature>
<organism evidence="7 8">
    <name type="scientific">Reticulomyxa filosa</name>
    <dbReference type="NCBI Taxonomy" id="46433"/>
    <lineage>
        <taxon>Eukaryota</taxon>
        <taxon>Sar</taxon>
        <taxon>Rhizaria</taxon>
        <taxon>Retaria</taxon>
        <taxon>Foraminifera</taxon>
        <taxon>Monothalamids</taxon>
        <taxon>Reticulomyxidae</taxon>
        <taxon>Reticulomyxa</taxon>
    </lineage>
</organism>
<evidence type="ECO:0000256" key="1">
    <source>
        <dbReference type="ARBA" id="ARBA00004141"/>
    </source>
</evidence>
<evidence type="ECO:0000256" key="5">
    <source>
        <dbReference type="SAM" id="Phobius"/>
    </source>
</evidence>
<comment type="caution">
    <text evidence="7">The sequence shown here is derived from an EMBL/GenBank/DDBJ whole genome shotgun (WGS) entry which is preliminary data.</text>
</comment>
<evidence type="ECO:0000256" key="3">
    <source>
        <dbReference type="ARBA" id="ARBA00022989"/>
    </source>
</evidence>
<dbReference type="GO" id="GO:0140359">
    <property type="term" value="F:ABC-type transporter activity"/>
    <property type="evidence" value="ECO:0007669"/>
    <property type="project" value="InterPro"/>
</dbReference>
<comment type="subcellular location">
    <subcellularLocation>
        <location evidence="1">Membrane</location>
        <topology evidence="1">Multi-pass membrane protein</topology>
    </subcellularLocation>
</comment>
<dbReference type="PANTHER" id="PTHR19229">
    <property type="entry name" value="ATP-BINDING CASSETTE TRANSPORTER SUBFAMILY A ABCA"/>
    <property type="match status" value="1"/>
</dbReference>
<evidence type="ECO:0000256" key="2">
    <source>
        <dbReference type="ARBA" id="ARBA00022692"/>
    </source>
</evidence>
<dbReference type="AlphaFoldDB" id="X6NYJ0"/>
<sequence length="290" mass="33638">MKQHWTTAGNFTEQDATENCWLMAPLLPWKQGVYVCVCVCERNIISIKCSFLSLSKFILVEIKGKNIKQTFFFFCYFKSEDDLNDYCTNNDYAEYWNVTTDNGKRPISIAIVFNTPQENGLQWSYEIRANSSRVPGTLSQLRVDKFERDMDTLWDNYASTYEDSGFVQLQVFVDNAITEYIAIQTGQSVDTVQNYTYGMTKGFQVFPTASYESDNYWSNVYFAFTWFIIFGFVYPFNQVASELVHEKSFKTKEGMKMMGATVATYWTGLFFLSSLSLLLLNCKSHFYVDL</sequence>
<feature type="transmembrane region" description="Helical" evidence="5">
    <location>
        <begin position="257"/>
        <end position="280"/>
    </location>
</feature>
<dbReference type="InterPro" id="IPR013525">
    <property type="entry name" value="ABC2_TM"/>
</dbReference>
<evidence type="ECO:0000313" key="8">
    <source>
        <dbReference type="Proteomes" id="UP000023152"/>
    </source>
</evidence>
<gene>
    <name evidence="7" type="ORF">RFI_06059</name>
</gene>
<dbReference type="Proteomes" id="UP000023152">
    <property type="component" value="Unassembled WGS sequence"/>
</dbReference>
<keyword evidence="2 5" id="KW-0812">Transmembrane</keyword>
<dbReference type="EMBL" id="ASPP01005155">
    <property type="protein sequence ID" value="ETO31061.1"/>
    <property type="molecule type" value="Genomic_DNA"/>
</dbReference>
<accession>X6NYJ0</accession>
<feature type="transmembrane region" description="Helical" evidence="5">
    <location>
        <begin position="216"/>
        <end position="236"/>
    </location>
</feature>
<protein>
    <recommendedName>
        <fullName evidence="6">ABC-2 type transporter transmembrane domain-containing protein</fullName>
    </recommendedName>
</protein>
<dbReference type="GO" id="GO:0016020">
    <property type="term" value="C:membrane"/>
    <property type="evidence" value="ECO:0007669"/>
    <property type="project" value="UniProtKB-SubCell"/>
</dbReference>
<keyword evidence="4 5" id="KW-0472">Membrane</keyword>
<keyword evidence="3 5" id="KW-1133">Transmembrane helix</keyword>
<dbReference type="InterPro" id="IPR026082">
    <property type="entry name" value="ABCA"/>
</dbReference>
<evidence type="ECO:0000256" key="4">
    <source>
        <dbReference type="ARBA" id="ARBA00023136"/>
    </source>
</evidence>
<dbReference type="Pfam" id="PF12698">
    <property type="entry name" value="ABC2_membrane_3"/>
    <property type="match status" value="1"/>
</dbReference>
<keyword evidence="8" id="KW-1185">Reference proteome</keyword>
<name>X6NYJ0_RETFI</name>
<reference evidence="7 8" key="1">
    <citation type="journal article" date="2013" name="Curr. Biol.">
        <title>The Genome of the Foraminiferan Reticulomyxa filosa.</title>
        <authorList>
            <person name="Glockner G."/>
            <person name="Hulsmann N."/>
            <person name="Schleicher M."/>
            <person name="Noegel A.A."/>
            <person name="Eichinger L."/>
            <person name="Gallinger C."/>
            <person name="Pawlowski J."/>
            <person name="Sierra R."/>
            <person name="Euteneuer U."/>
            <person name="Pillet L."/>
            <person name="Moustafa A."/>
            <person name="Platzer M."/>
            <person name="Groth M."/>
            <person name="Szafranski K."/>
            <person name="Schliwa M."/>
        </authorList>
    </citation>
    <scope>NUCLEOTIDE SEQUENCE [LARGE SCALE GENOMIC DNA]</scope>
</reference>
<evidence type="ECO:0000259" key="6">
    <source>
        <dbReference type="Pfam" id="PF12698"/>
    </source>
</evidence>
<proteinExistence type="predicted"/>
<evidence type="ECO:0000313" key="7">
    <source>
        <dbReference type="EMBL" id="ETO31061.1"/>
    </source>
</evidence>